<dbReference type="GeneID" id="9586340"/>
<gene>
    <name evidence="2" type="ORF">SCHCODRAFT_106757</name>
</gene>
<feature type="compositionally biased region" description="Polar residues" evidence="1">
    <location>
        <begin position="332"/>
        <end position="348"/>
    </location>
</feature>
<evidence type="ECO:0000313" key="3">
    <source>
        <dbReference type="Proteomes" id="UP000007431"/>
    </source>
</evidence>
<dbReference type="Proteomes" id="UP000007431">
    <property type="component" value="Unassembled WGS sequence"/>
</dbReference>
<feature type="compositionally biased region" description="Acidic residues" evidence="1">
    <location>
        <begin position="614"/>
        <end position="625"/>
    </location>
</feature>
<dbReference type="STRING" id="578458.D8PZJ2"/>
<feature type="region of interest" description="Disordered" evidence="1">
    <location>
        <begin position="323"/>
        <end position="400"/>
    </location>
</feature>
<organism evidence="3">
    <name type="scientific">Schizophyllum commune (strain H4-8 / FGSC 9210)</name>
    <name type="common">Split gill fungus</name>
    <dbReference type="NCBI Taxonomy" id="578458"/>
    <lineage>
        <taxon>Eukaryota</taxon>
        <taxon>Fungi</taxon>
        <taxon>Dikarya</taxon>
        <taxon>Basidiomycota</taxon>
        <taxon>Agaricomycotina</taxon>
        <taxon>Agaricomycetes</taxon>
        <taxon>Agaricomycetidae</taxon>
        <taxon>Agaricales</taxon>
        <taxon>Schizophyllaceae</taxon>
        <taxon>Schizophyllum</taxon>
    </lineage>
</organism>
<feature type="compositionally biased region" description="Polar residues" evidence="1">
    <location>
        <begin position="118"/>
        <end position="127"/>
    </location>
</feature>
<feature type="region of interest" description="Disordered" evidence="1">
    <location>
        <begin position="146"/>
        <end position="182"/>
    </location>
</feature>
<feature type="compositionally biased region" description="Polar residues" evidence="1">
    <location>
        <begin position="464"/>
        <end position="487"/>
    </location>
</feature>
<name>D8PZJ2_SCHCM</name>
<feature type="compositionally biased region" description="Low complexity" evidence="1">
    <location>
        <begin position="595"/>
        <end position="611"/>
    </location>
</feature>
<feature type="compositionally biased region" description="Low complexity" evidence="1">
    <location>
        <begin position="147"/>
        <end position="164"/>
    </location>
</feature>
<feature type="region of interest" description="Disordered" evidence="1">
    <location>
        <begin position="446"/>
        <end position="487"/>
    </location>
</feature>
<proteinExistence type="predicted"/>
<dbReference type="OMA" id="ESHTPHA"/>
<sequence length="652" mass="69887">MKRIPINEFSDPRPSKRPRIDATARHTPTKSSPSCFPTPDGFITSSKSSKRPKARIYSEGFQSSFATSSSANKEQCSARKLPLPLPPPPFPSTPPSKRKTLQPLKPSSLVNPFHRTNDTLPSPATSSKKPRSRVVDLRCQTPIKSAPNLHLPNFTTLTTNTTTPRRPPPLPPPVSAAKPTPKLRPAVAPPLPAPKTPPKFTKTILTTNVAKATEFGTEAGNAEVASLMLQSHAVVPVLPLSEEERGLYRSPSKKDGVRPERHVPGGLAARAASLIASTQSAVALWQTDMDRQITGSAKSAPLRKPVSALSRPLFALEKAALSTPVKGLSTPRKPSSTSAKADSTTRRSVGTPAKPLSTPVKPHSTSALKTPSTSATSPSAAIQPPSATTKKPQPRLHPDLRLRIKRIVRAPEPSKGAYAGNVPDKWSAGIAVCEVVEGVEKGEGKGKETVHVHKKRKRGFSLSREASTSHGTTANSHRSATNSSKTSTPNLLTAVLAFDARERAYDAKHQATAYDAKRQAAREVRMREATRAVVREAAAFEVGREVWVWKPFGEARGEGRGMDGEAEGAGGGRKSGQLPARPPVRKPQPPPFGFSSQSEGSQGSSQVQSSQGKEEEEEKGEEGVGEEMIPDRTVFCTRFVILPDPRRMAGDG</sequence>
<dbReference type="InParanoid" id="D8PZJ2"/>
<feature type="compositionally biased region" description="Pro residues" evidence="1">
    <location>
        <begin position="580"/>
        <end position="592"/>
    </location>
</feature>
<dbReference type="OrthoDB" id="3215163at2759"/>
<dbReference type="HOGENOM" id="CLU_420442_0_0_1"/>
<feature type="compositionally biased region" description="Pro residues" evidence="1">
    <location>
        <begin position="165"/>
        <end position="174"/>
    </location>
</feature>
<dbReference type="AlphaFoldDB" id="D8PZJ2"/>
<feature type="non-terminal residue" evidence="2">
    <location>
        <position position="652"/>
    </location>
</feature>
<evidence type="ECO:0000256" key="1">
    <source>
        <dbReference type="SAM" id="MobiDB-lite"/>
    </source>
</evidence>
<evidence type="ECO:0000313" key="2">
    <source>
        <dbReference type="EMBL" id="EFI99446.1"/>
    </source>
</evidence>
<reference evidence="2 3" key="1">
    <citation type="journal article" date="2010" name="Nat. Biotechnol.">
        <title>Genome sequence of the model mushroom Schizophyllum commune.</title>
        <authorList>
            <person name="Ohm R.A."/>
            <person name="de Jong J.F."/>
            <person name="Lugones L.G."/>
            <person name="Aerts A."/>
            <person name="Kothe E."/>
            <person name="Stajich J.E."/>
            <person name="de Vries R.P."/>
            <person name="Record E."/>
            <person name="Levasseur A."/>
            <person name="Baker S.E."/>
            <person name="Bartholomew K.A."/>
            <person name="Coutinho P.M."/>
            <person name="Erdmann S."/>
            <person name="Fowler T.J."/>
            <person name="Gathman A.C."/>
            <person name="Lombard V."/>
            <person name="Henrissat B."/>
            <person name="Knabe N."/>
            <person name="Kuees U."/>
            <person name="Lilly W.W."/>
            <person name="Lindquist E."/>
            <person name="Lucas S."/>
            <person name="Magnuson J.K."/>
            <person name="Piumi F."/>
            <person name="Raudaskoski M."/>
            <person name="Salamov A."/>
            <person name="Schmutz J."/>
            <person name="Schwarze F.W.M.R."/>
            <person name="vanKuyk P.A."/>
            <person name="Horton J.S."/>
            <person name="Grigoriev I.V."/>
            <person name="Woesten H.A.B."/>
        </authorList>
    </citation>
    <scope>NUCLEOTIDE SEQUENCE [LARGE SCALE GENOMIC DNA]</scope>
    <source>
        <strain evidence="3">H4-8 / FGSC 9210</strain>
    </source>
</reference>
<feature type="compositionally biased region" description="Basic and acidic residues" evidence="1">
    <location>
        <begin position="10"/>
        <end position="24"/>
    </location>
</feature>
<dbReference type="KEGG" id="scm:SCHCO_01123248"/>
<accession>D8PZJ2</accession>
<feature type="compositionally biased region" description="Basic and acidic residues" evidence="1">
    <location>
        <begin position="554"/>
        <end position="563"/>
    </location>
</feature>
<dbReference type="VEuPathDB" id="FungiDB:SCHCODRAFT_01123248"/>
<feature type="region of interest" description="Disordered" evidence="1">
    <location>
        <begin position="1"/>
        <end position="134"/>
    </location>
</feature>
<dbReference type="EMBL" id="GL377304">
    <property type="protein sequence ID" value="EFI99446.1"/>
    <property type="molecule type" value="Genomic_DNA"/>
</dbReference>
<keyword evidence="3" id="KW-1185">Reference proteome</keyword>
<feature type="compositionally biased region" description="Polar residues" evidence="1">
    <location>
        <begin position="60"/>
        <end position="75"/>
    </location>
</feature>
<feature type="region of interest" description="Disordered" evidence="1">
    <location>
        <begin position="554"/>
        <end position="652"/>
    </location>
</feature>
<dbReference type="RefSeq" id="XP_003034349.1">
    <property type="nucleotide sequence ID" value="XM_003034303.1"/>
</dbReference>
<feature type="compositionally biased region" description="Pro residues" evidence="1">
    <location>
        <begin position="83"/>
        <end position="94"/>
    </location>
</feature>
<protein>
    <submittedName>
        <fullName evidence="2">Uncharacterized protein</fullName>
    </submittedName>
</protein>
<feature type="compositionally biased region" description="Low complexity" evidence="1">
    <location>
        <begin position="364"/>
        <end position="389"/>
    </location>
</feature>